<evidence type="ECO:0000313" key="2">
    <source>
        <dbReference type="EMBL" id="KAL0057921.1"/>
    </source>
</evidence>
<feature type="compositionally biased region" description="Pro residues" evidence="1">
    <location>
        <begin position="219"/>
        <end position="229"/>
    </location>
</feature>
<feature type="compositionally biased region" description="Basic and acidic residues" evidence="1">
    <location>
        <begin position="254"/>
        <end position="264"/>
    </location>
</feature>
<feature type="region of interest" description="Disordered" evidence="1">
    <location>
        <begin position="35"/>
        <end position="280"/>
    </location>
</feature>
<proteinExistence type="predicted"/>
<dbReference type="Proteomes" id="UP001437256">
    <property type="component" value="Unassembled WGS sequence"/>
</dbReference>
<dbReference type="EMBL" id="JBBXMP010000409">
    <property type="protein sequence ID" value="KAL0057921.1"/>
    <property type="molecule type" value="Genomic_DNA"/>
</dbReference>
<evidence type="ECO:0000313" key="3">
    <source>
        <dbReference type="Proteomes" id="UP001437256"/>
    </source>
</evidence>
<feature type="compositionally biased region" description="Basic and acidic residues" evidence="1">
    <location>
        <begin position="198"/>
        <end position="216"/>
    </location>
</feature>
<evidence type="ECO:0000256" key="1">
    <source>
        <dbReference type="SAM" id="MobiDB-lite"/>
    </source>
</evidence>
<protein>
    <submittedName>
        <fullName evidence="2">Uncharacterized protein</fullName>
    </submittedName>
</protein>
<sequence length="280" mass="28500">LLTDAKYLHTRLSSLKNVGKLSTMLEIVVQEKRLPGAKVPSSPSFGPPNPSSPQPSPQQQQGKATTSQRLKGLLSGRSVSGSWGKQTASSGQGQGQGNGAPPVEDAMGRRASSSSLVEGVPPPLGRSDSGFRSFEAPASPVPPHLANPDSGVSTPTSNQGLGTPTLNPMAVELSPSPSPVPAVVGLVGVMAGQGQGQGDEKETEAPDTNGKGKEEEPSLPLPSPPPPLPSKDGDGEKEDDGGGGAPASGNENGRILDGDERMGLVEEPEEDTTVSDTQVS</sequence>
<keyword evidence="3" id="KW-1185">Reference proteome</keyword>
<feature type="compositionally biased region" description="Low complexity" evidence="1">
    <location>
        <begin position="170"/>
        <end position="190"/>
    </location>
</feature>
<accession>A0ABR2Z8D9</accession>
<reference evidence="2 3" key="1">
    <citation type="submission" date="2024-05" db="EMBL/GenBank/DDBJ databases">
        <title>A draft genome resource for the thread blight pathogen Marasmius tenuissimus strain MS-2.</title>
        <authorList>
            <person name="Yulfo-Soto G.E."/>
            <person name="Baruah I.K."/>
            <person name="Amoako-Attah I."/>
            <person name="Bukari Y."/>
            <person name="Meinhardt L.W."/>
            <person name="Bailey B.A."/>
            <person name="Cohen S.P."/>
        </authorList>
    </citation>
    <scope>NUCLEOTIDE SEQUENCE [LARGE SCALE GENOMIC DNA]</scope>
    <source>
        <strain evidence="2 3">MS-2</strain>
    </source>
</reference>
<feature type="non-terminal residue" evidence="2">
    <location>
        <position position="1"/>
    </location>
</feature>
<gene>
    <name evidence="2" type="ORF">AAF712_015425</name>
</gene>
<name>A0ABR2Z8D9_9AGAR</name>
<feature type="compositionally biased region" description="Polar residues" evidence="1">
    <location>
        <begin position="150"/>
        <end position="166"/>
    </location>
</feature>
<feature type="compositionally biased region" description="Polar residues" evidence="1">
    <location>
        <begin position="77"/>
        <end position="90"/>
    </location>
</feature>
<organism evidence="2 3">
    <name type="scientific">Marasmius tenuissimus</name>
    <dbReference type="NCBI Taxonomy" id="585030"/>
    <lineage>
        <taxon>Eukaryota</taxon>
        <taxon>Fungi</taxon>
        <taxon>Dikarya</taxon>
        <taxon>Basidiomycota</taxon>
        <taxon>Agaricomycotina</taxon>
        <taxon>Agaricomycetes</taxon>
        <taxon>Agaricomycetidae</taxon>
        <taxon>Agaricales</taxon>
        <taxon>Marasmiineae</taxon>
        <taxon>Marasmiaceae</taxon>
        <taxon>Marasmius</taxon>
    </lineage>
</organism>
<feature type="compositionally biased region" description="Pro residues" evidence="1">
    <location>
        <begin position="45"/>
        <end position="56"/>
    </location>
</feature>
<comment type="caution">
    <text evidence="2">The sequence shown here is derived from an EMBL/GenBank/DDBJ whole genome shotgun (WGS) entry which is preliminary data.</text>
</comment>